<dbReference type="Gene3D" id="3.40.50.300">
    <property type="entry name" value="P-loop containing nucleotide triphosphate hydrolases"/>
    <property type="match status" value="1"/>
</dbReference>
<dbReference type="Proteomes" id="UP000002420">
    <property type="component" value="Chromosome"/>
</dbReference>
<dbReference type="AlphaFoldDB" id="B3E8X6"/>
<protein>
    <recommendedName>
        <fullName evidence="3">Sulfotransferase family protein</fullName>
    </recommendedName>
</protein>
<dbReference type="OrthoDB" id="9816424at2"/>
<dbReference type="RefSeq" id="WP_012469586.1">
    <property type="nucleotide sequence ID" value="NC_010814.1"/>
</dbReference>
<dbReference type="eggNOG" id="COG3551">
    <property type="taxonomic scope" value="Bacteria"/>
</dbReference>
<dbReference type="SUPFAM" id="SSF52540">
    <property type="entry name" value="P-loop containing nucleoside triphosphate hydrolases"/>
    <property type="match status" value="1"/>
</dbReference>
<dbReference type="EMBL" id="CP001089">
    <property type="protein sequence ID" value="ACD95244.1"/>
    <property type="molecule type" value="Genomic_DNA"/>
</dbReference>
<dbReference type="STRING" id="398767.Glov_1528"/>
<organism evidence="1 2">
    <name type="scientific">Trichlorobacter lovleyi (strain ATCC BAA-1151 / DSM 17278 / SZ)</name>
    <name type="common">Geobacter lovleyi</name>
    <dbReference type="NCBI Taxonomy" id="398767"/>
    <lineage>
        <taxon>Bacteria</taxon>
        <taxon>Pseudomonadati</taxon>
        <taxon>Thermodesulfobacteriota</taxon>
        <taxon>Desulfuromonadia</taxon>
        <taxon>Geobacterales</taxon>
        <taxon>Geobacteraceae</taxon>
        <taxon>Trichlorobacter</taxon>
    </lineage>
</organism>
<dbReference type="InterPro" id="IPR027417">
    <property type="entry name" value="P-loop_NTPase"/>
</dbReference>
<dbReference type="KEGG" id="glo:Glov_1528"/>
<gene>
    <name evidence="1" type="ordered locus">Glov_1528</name>
</gene>
<accession>B3E8X6</accession>
<evidence type="ECO:0008006" key="3">
    <source>
        <dbReference type="Google" id="ProtNLM"/>
    </source>
</evidence>
<sequence>MKNNKTDRGFQSPHRVALLVAGMHRSGTSALTRILNLLGAQLPSNLWQPQEDNVTGFWESQNVTRLNDELLAEAHSCWDSILPIDFSQVNPEQFELLRRRAQDLLERDFAGSSCFVIKDPRMCRLLPFWVSILKEWEVQPYVIVPYRHPLEVAASLAQRNGFSREKSIYMWLRYTSDIIRHSANIPRAVVSYNDLLRDWQSTVQNLAKDLDICWPVNIESITGMVGDFLDIRIRHHNLDGSTVGSGRFIDRLADQLYTALNSKSKKLASLAESINQTLTPMEQVLAPFIVNEPSQKKMWMQLYFDVGDGFVVKDSIVNMIKPEEVSQEIVFDLAGKGRLRALRLDPLNDSVRLEIESICLFTAEGEIDLLGRIKSNARLVLGNEYFFETSDPQITFDCLGEVELANARQLFVKIHFIASGTDAVFHSLRQLNIEKDLHIDQLLSELGDVQHFLIQAKENRLNDPSITKVDATLSSVAEGLAEHAKYHSYLLEQTRVLDAAYKKEFSSANKCREELANLLEQTRVLDAAYKKELSSANQYREEVTLLRKKIDEQRTEFQTQSSALLLLTNQVDYTHEIIKNWRKYHLLKDLL</sequence>
<dbReference type="HOGENOM" id="CLU_032716_1_0_7"/>
<evidence type="ECO:0000313" key="1">
    <source>
        <dbReference type="EMBL" id="ACD95244.1"/>
    </source>
</evidence>
<reference evidence="1 2" key="1">
    <citation type="submission" date="2008-05" db="EMBL/GenBank/DDBJ databases">
        <title>Complete sequence of chromosome of Geobacter lovleyi SZ.</title>
        <authorList>
            <consortium name="US DOE Joint Genome Institute"/>
            <person name="Lucas S."/>
            <person name="Copeland A."/>
            <person name="Lapidus A."/>
            <person name="Glavina del Rio T."/>
            <person name="Dalin E."/>
            <person name="Tice H."/>
            <person name="Bruce D."/>
            <person name="Goodwin L."/>
            <person name="Pitluck S."/>
            <person name="Chertkov O."/>
            <person name="Meincke L."/>
            <person name="Brettin T."/>
            <person name="Detter J.C."/>
            <person name="Han C."/>
            <person name="Tapia R."/>
            <person name="Kuske C.R."/>
            <person name="Schmutz J."/>
            <person name="Larimer F."/>
            <person name="Land M."/>
            <person name="Hauser L."/>
            <person name="Kyrpides N."/>
            <person name="Mikhailova N."/>
            <person name="Sung Y."/>
            <person name="Fletcher K.E."/>
            <person name="Ritalahti K.M."/>
            <person name="Loeffler F.E."/>
            <person name="Richardson P."/>
        </authorList>
    </citation>
    <scope>NUCLEOTIDE SEQUENCE [LARGE SCALE GENOMIC DNA]</scope>
    <source>
        <strain evidence="2">ATCC BAA-1151 / DSM 17278 / SZ</strain>
    </source>
</reference>
<keyword evidence="2" id="KW-1185">Reference proteome</keyword>
<name>B3E8X6_TRIL1</name>
<proteinExistence type="predicted"/>
<evidence type="ECO:0000313" key="2">
    <source>
        <dbReference type="Proteomes" id="UP000002420"/>
    </source>
</evidence>